<dbReference type="PANTHER" id="PTHR35371:SF1">
    <property type="entry name" value="BLR7753 PROTEIN"/>
    <property type="match status" value="1"/>
</dbReference>
<dbReference type="InterPro" id="IPR001129">
    <property type="entry name" value="Membr-assoc_MAPEG"/>
</dbReference>
<sequence>MSMTIAYWCLLAAALLPYMWTSLAKVYGQRYDNRDPRGWQARQENPRSKAAYAAHLNAFEAFPAFAAGVLGAQMAGVDTGWIDLLAIAFIVFRVLHGVFYLAGKPPLRSAAWAGGFLCVVALLVLAALAAI</sequence>
<protein>
    <recommendedName>
        <fullName evidence="8">MAPEG family protein</fullName>
    </recommendedName>
</protein>
<dbReference type="GO" id="GO:0016020">
    <property type="term" value="C:membrane"/>
    <property type="evidence" value="ECO:0007669"/>
    <property type="project" value="UniProtKB-SubCell"/>
</dbReference>
<reference evidence="6 7" key="1">
    <citation type="journal article" date="2017" name="DNA Res.">
        <title>Complete genome sequence and expression profile of the commercial lytic enzyme producer Lysobacter enzymogenes M497-1.</title>
        <authorList>
            <person name="Takami H."/>
            <person name="Toyoda A."/>
            <person name="Uchiyama I."/>
            <person name="Itoh T."/>
            <person name="Takaki Y."/>
            <person name="Arai W."/>
            <person name="Nishi S."/>
            <person name="Kawai M."/>
            <person name="Shinya K."/>
            <person name="Ikeda H."/>
        </authorList>
    </citation>
    <scope>NUCLEOTIDE SEQUENCE [LARGE SCALE GENOMIC DNA]</scope>
    <source>
        <strain evidence="6 7">M497-1</strain>
    </source>
</reference>
<gene>
    <name evidence="6" type="ORF">LEN_4675</name>
</gene>
<comment type="subcellular location">
    <subcellularLocation>
        <location evidence="1">Membrane</location>
    </subcellularLocation>
</comment>
<dbReference type="SUPFAM" id="SSF161084">
    <property type="entry name" value="MAPEG domain-like"/>
    <property type="match status" value="1"/>
</dbReference>
<feature type="transmembrane region" description="Helical" evidence="5">
    <location>
        <begin position="84"/>
        <end position="103"/>
    </location>
</feature>
<evidence type="ECO:0000313" key="6">
    <source>
        <dbReference type="EMBL" id="BAW00163.1"/>
    </source>
</evidence>
<feature type="transmembrane region" description="Helical" evidence="5">
    <location>
        <begin position="109"/>
        <end position="130"/>
    </location>
</feature>
<dbReference type="Gene3D" id="1.20.120.550">
    <property type="entry name" value="Membrane associated eicosanoid/glutathione metabolism-like domain"/>
    <property type="match status" value="1"/>
</dbReference>
<dbReference type="KEGG" id="lem:LEN_4675"/>
<evidence type="ECO:0000256" key="5">
    <source>
        <dbReference type="SAM" id="Phobius"/>
    </source>
</evidence>
<evidence type="ECO:0000313" key="7">
    <source>
        <dbReference type="Proteomes" id="UP000218824"/>
    </source>
</evidence>
<evidence type="ECO:0000256" key="1">
    <source>
        <dbReference type="ARBA" id="ARBA00004370"/>
    </source>
</evidence>
<keyword evidence="4 5" id="KW-0472">Membrane</keyword>
<name>A0AAU9AMG6_LYSEN</name>
<dbReference type="PANTHER" id="PTHR35371">
    <property type="entry name" value="INNER MEMBRANE PROTEIN"/>
    <property type="match status" value="1"/>
</dbReference>
<dbReference type="Proteomes" id="UP000218824">
    <property type="component" value="Chromosome"/>
</dbReference>
<evidence type="ECO:0008006" key="8">
    <source>
        <dbReference type="Google" id="ProtNLM"/>
    </source>
</evidence>
<dbReference type="InterPro" id="IPR023352">
    <property type="entry name" value="MAPEG-like_dom_sf"/>
</dbReference>
<evidence type="ECO:0000256" key="4">
    <source>
        <dbReference type="ARBA" id="ARBA00023136"/>
    </source>
</evidence>
<dbReference type="EMBL" id="AP014940">
    <property type="protein sequence ID" value="BAW00163.1"/>
    <property type="molecule type" value="Genomic_DNA"/>
</dbReference>
<organism evidence="6 7">
    <name type="scientific">Lysobacter enzymogenes</name>
    <dbReference type="NCBI Taxonomy" id="69"/>
    <lineage>
        <taxon>Bacteria</taxon>
        <taxon>Pseudomonadati</taxon>
        <taxon>Pseudomonadota</taxon>
        <taxon>Gammaproteobacteria</taxon>
        <taxon>Lysobacterales</taxon>
        <taxon>Lysobacteraceae</taxon>
        <taxon>Lysobacter</taxon>
    </lineage>
</organism>
<proteinExistence type="predicted"/>
<dbReference type="AlphaFoldDB" id="A0AAU9AMG6"/>
<dbReference type="GeneID" id="83066447"/>
<dbReference type="RefSeq" id="WP_198419998.1">
    <property type="nucleotide sequence ID" value="NZ_AP014940.1"/>
</dbReference>
<dbReference type="Pfam" id="PF01124">
    <property type="entry name" value="MAPEG"/>
    <property type="match status" value="1"/>
</dbReference>
<feature type="transmembrane region" description="Helical" evidence="5">
    <location>
        <begin position="52"/>
        <end position="72"/>
    </location>
</feature>
<keyword evidence="3 5" id="KW-1133">Transmembrane helix</keyword>
<evidence type="ECO:0000256" key="2">
    <source>
        <dbReference type="ARBA" id="ARBA00022692"/>
    </source>
</evidence>
<keyword evidence="2 5" id="KW-0812">Transmembrane</keyword>
<evidence type="ECO:0000256" key="3">
    <source>
        <dbReference type="ARBA" id="ARBA00022989"/>
    </source>
</evidence>
<accession>A0AAU9AMG6</accession>